<evidence type="ECO:0000313" key="2">
    <source>
        <dbReference type="Proteomes" id="UP001143856"/>
    </source>
</evidence>
<sequence length="291" mass="31349">MNYSIFFIVLVFAVQIGQAGNNGADKNVKIDSPPALDPTLPPSQKHEPPFDPSKDSGLHVSATTHWAGATIDMPRGDNNGTGPAIGSFKAEWNVPKLCLREGQNIQSANTLHTWIGISGKECSPKGAMLLAGIKTTLQNDGTTTAAAWFGWYPSISIVDFGDVEGEKITNRHTNHVTRQTVYSTVPSVDDFPICGDKDGRAWVVVEGPFSQAFPTEQDPSDVVTFADGIPGFDDVSFRLPEVRALDRLEARSVRGDSAALYTVADNQGVVVNADTFGTKSFRVYTSQSCVK</sequence>
<organism evidence="1 2">
    <name type="scientific">Xylaria curta</name>
    <dbReference type="NCBI Taxonomy" id="42375"/>
    <lineage>
        <taxon>Eukaryota</taxon>
        <taxon>Fungi</taxon>
        <taxon>Dikarya</taxon>
        <taxon>Ascomycota</taxon>
        <taxon>Pezizomycotina</taxon>
        <taxon>Sordariomycetes</taxon>
        <taxon>Xylariomycetidae</taxon>
        <taxon>Xylariales</taxon>
        <taxon>Xylariaceae</taxon>
        <taxon>Xylaria</taxon>
    </lineage>
</organism>
<proteinExistence type="predicted"/>
<accession>A0ACC1PBN2</accession>
<protein>
    <submittedName>
        <fullName evidence="1">Uncharacterized protein</fullName>
    </submittedName>
</protein>
<comment type="caution">
    <text evidence="1">The sequence shown here is derived from an EMBL/GenBank/DDBJ whole genome shotgun (WGS) entry which is preliminary data.</text>
</comment>
<dbReference type="EMBL" id="JAPDGR010000563">
    <property type="protein sequence ID" value="KAJ2989135.1"/>
    <property type="molecule type" value="Genomic_DNA"/>
</dbReference>
<reference evidence="1" key="1">
    <citation type="submission" date="2022-10" db="EMBL/GenBank/DDBJ databases">
        <title>Genome Sequence of Xylaria curta.</title>
        <authorList>
            <person name="Buettner E."/>
        </authorList>
    </citation>
    <scope>NUCLEOTIDE SEQUENCE</scope>
    <source>
        <strain evidence="1">Babe10</strain>
    </source>
</reference>
<name>A0ACC1PBN2_9PEZI</name>
<dbReference type="Proteomes" id="UP001143856">
    <property type="component" value="Unassembled WGS sequence"/>
</dbReference>
<keyword evidence="2" id="KW-1185">Reference proteome</keyword>
<gene>
    <name evidence="1" type="ORF">NUW58_g3622</name>
</gene>
<evidence type="ECO:0000313" key="1">
    <source>
        <dbReference type="EMBL" id="KAJ2989135.1"/>
    </source>
</evidence>